<feature type="compositionally biased region" description="Acidic residues" evidence="1">
    <location>
        <begin position="65"/>
        <end position="81"/>
    </location>
</feature>
<dbReference type="EMBL" id="BKCJ010004351">
    <property type="protein sequence ID" value="GEU60536.1"/>
    <property type="molecule type" value="Genomic_DNA"/>
</dbReference>
<name>A0A6L2LFF9_TANCI</name>
<organism evidence="2">
    <name type="scientific">Tanacetum cinerariifolium</name>
    <name type="common">Dalmatian daisy</name>
    <name type="synonym">Chrysanthemum cinerariifolium</name>
    <dbReference type="NCBI Taxonomy" id="118510"/>
    <lineage>
        <taxon>Eukaryota</taxon>
        <taxon>Viridiplantae</taxon>
        <taxon>Streptophyta</taxon>
        <taxon>Embryophyta</taxon>
        <taxon>Tracheophyta</taxon>
        <taxon>Spermatophyta</taxon>
        <taxon>Magnoliopsida</taxon>
        <taxon>eudicotyledons</taxon>
        <taxon>Gunneridae</taxon>
        <taxon>Pentapetalae</taxon>
        <taxon>asterids</taxon>
        <taxon>campanulids</taxon>
        <taxon>Asterales</taxon>
        <taxon>Asteraceae</taxon>
        <taxon>Asteroideae</taxon>
        <taxon>Anthemideae</taxon>
        <taxon>Anthemidinae</taxon>
        <taxon>Tanacetum</taxon>
    </lineage>
</organism>
<gene>
    <name evidence="2" type="ORF">Tci_032514</name>
</gene>
<evidence type="ECO:0000313" key="2">
    <source>
        <dbReference type="EMBL" id="GEU60536.1"/>
    </source>
</evidence>
<accession>A0A6L2LFF9</accession>
<comment type="caution">
    <text evidence="2">The sequence shown here is derived from an EMBL/GenBank/DDBJ whole genome shotgun (WGS) entry which is preliminary data.</text>
</comment>
<evidence type="ECO:0000256" key="1">
    <source>
        <dbReference type="SAM" id="MobiDB-lite"/>
    </source>
</evidence>
<feature type="region of interest" description="Disordered" evidence="1">
    <location>
        <begin position="27"/>
        <end position="81"/>
    </location>
</feature>
<reference evidence="2" key="1">
    <citation type="journal article" date="2019" name="Sci. Rep.">
        <title>Draft genome of Tanacetum cinerariifolium, the natural source of mosquito coil.</title>
        <authorList>
            <person name="Yamashiro T."/>
            <person name="Shiraishi A."/>
            <person name="Satake H."/>
            <person name="Nakayama K."/>
        </authorList>
    </citation>
    <scope>NUCLEOTIDE SEQUENCE</scope>
</reference>
<protein>
    <submittedName>
        <fullName evidence="2">Uncharacterized protein</fullName>
    </submittedName>
</protein>
<dbReference type="AlphaFoldDB" id="A0A6L2LFF9"/>
<sequence length="81" mass="8961">MDLLIPVTESPEHTPLSRAYAHEYNVPADDDFNPAEAQALPAPVLPTPLSPDYTEDCGPIKDDPQEADEDPEEEPSEEEEE</sequence>
<proteinExistence type="predicted"/>